<dbReference type="Gene3D" id="3.10.580.10">
    <property type="entry name" value="CBS-domain"/>
    <property type="match status" value="1"/>
</dbReference>
<proteinExistence type="predicted"/>
<protein>
    <submittedName>
        <fullName evidence="5">Acetoin utilization protein AcuB</fullName>
    </submittedName>
</protein>
<dbReference type="InterPro" id="IPR045865">
    <property type="entry name" value="ACT-like_dom_sf"/>
</dbReference>
<dbReference type="Pfam" id="PF01842">
    <property type="entry name" value="ACT"/>
    <property type="match status" value="1"/>
</dbReference>
<evidence type="ECO:0000313" key="6">
    <source>
        <dbReference type="Proteomes" id="UP000531594"/>
    </source>
</evidence>
<dbReference type="AlphaFoldDB" id="A0A7X0LV84"/>
<dbReference type="PANTHER" id="PTHR43080:SF2">
    <property type="entry name" value="CBS DOMAIN-CONTAINING PROTEIN"/>
    <property type="match status" value="1"/>
</dbReference>
<dbReference type="InterPro" id="IPR046342">
    <property type="entry name" value="CBS_dom_sf"/>
</dbReference>
<accession>A0A7X0LV84</accession>
<dbReference type="CDD" id="cd04584">
    <property type="entry name" value="CBS_pair_AcuB_like"/>
    <property type="match status" value="1"/>
</dbReference>
<organism evidence="5 6">
    <name type="scientific">Bacillus benzoevorans</name>
    <dbReference type="NCBI Taxonomy" id="1456"/>
    <lineage>
        <taxon>Bacteria</taxon>
        <taxon>Bacillati</taxon>
        <taxon>Bacillota</taxon>
        <taxon>Bacilli</taxon>
        <taxon>Bacillales</taxon>
        <taxon>Bacillaceae</taxon>
        <taxon>Bacillus</taxon>
    </lineage>
</organism>
<evidence type="ECO:0000259" key="4">
    <source>
        <dbReference type="PROSITE" id="PS51671"/>
    </source>
</evidence>
<dbReference type="SUPFAM" id="SSF54631">
    <property type="entry name" value="CBS-domain pair"/>
    <property type="match status" value="1"/>
</dbReference>
<dbReference type="InterPro" id="IPR000644">
    <property type="entry name" value="CBS_dom"/>
</dbReference>
<dbReference type="InterPro" id="IPR051257">
    <property type="entry name" value="Diverse_CBS-Domain"/>
</dbReference>
<evidence type="ECO:0000256" key="1">
    <source>
        <dbReference type="ARBA" id="ARBA00023122"/>
    </source>
</evidence>
<evidence type="ECO:0000259" key="3">
    <source>
        <dbReference type="PROSITE" id="PS51371"/>
    </source>
</evidence>
<dbReference type="CDD" id="cd04883">
    <property type="entry name" value="ACT_AcuB"/>
    <property type="match status" value="1"/>
</dbReference>
<reference evidence="5 6" key="1">
    <citation type="submission" date="2020-08" db="EMBL/GenBank/DDBJ databases">
        <title>Genomic Encyclopedia of Type Strains, Phase IV (KMG-IV): sequencing the most valuable type-strain genomes for metagenomic binning, comparative biology and taxonomic classification.</title>
        <authorList>
            <person name="Goeker M."/>
        </authorList>
    </citation>
    <scope>NUCLEOTIDE SEQUENCE [LARGE SCALE GENOMIC DNA]</scope>
    <source>
        <strain evidence="5 6">DSM 5391</strain>
    </source>
</reference>
<dbReference type="SUPFAM" id="SSF55021">
    <property type="entry name" value="ACT-like"/>
    <property type="match status" value="1"/>
</dbReference>
<dbReference type="InterPro" id="IPR002912">
    <property type="entry name" value="ACT_dom"/>
</dbReference>
<keyword evidence="1 2" id="KW-0129">CBS domain</keyword>
<keyword evidence="6" id="KW-1185">Reference proteome</keyword>
<evidence type="ECO:0000313" key="5">
    <source>
        <dbReference type="EMBL" id="MBB6445736.1"/>
    </source>
</evidence>
<dbReference type="Gene3D" id="3.30.70.260">
    <property type="match status" value="1"/>
</dbReference>
<feature type="domain" description="CBS" evidence="3">
    <location>
        <begin position="79"/>
        <end position="137"/>
    </location>
</feature>
<evidence type="ECO:0000256" key="2">
    <source>
        <dbReference type="PROSITE-ProRule" id="PRU00703"/>
    </source>
</evidence>
<sequence length="216" mass="24616">MIVEEIMQKNIITLSPEDTILAAHQLMQRHHFRHLPIVNDEYELLGIVSDRNIRDATPSILSDTIEQKDLLNKPIKTIMITDVITGHPLDFVEEIGAIFYEHHISCLPIENHGKLVGIITETDLLYTLIQLTGANQPGSQMEIIAPNRAGVLNEITNTFRKRRANILSVLIYPDKHDDQNKIIVIRVQTMNPIRLIEDLETSGYHVLWPNLPGIEQ</sequence>
<feature type="domain" description="CBS" evidence="3">
    <location>
        <begin position="7"/>
        <end position="64"/>
    </location>
</feature>
<dbReference type="Proteomes" id="UP000531594">
    <property type="component" value="Unassembled WGS sequence"/>
</dbReference>
<dbReference type="SMART" id="SM00116">
    <property type="entry name" value="CBS"/>
    <property type="match status" value="2"/>
</dbReference>
<dbReference type="PROSITE" id="PS51671">
    <property type="entry name" value="ACT"/>
    <property type="match status" value="1"/>
</dbReference>
<dbReference type="PANTHER" id="PTHR43080">
    <property type="entry name" value="CBS DOMAIN-CONTAINING PROTEIN CBSX3, MITOCHONDRIAL"/>
    <property type="match status" value="1"/>
</dbReference>
<feature type="domain" description="ACT" evidence="4">
    <location>
        <begin position="140"/>
        <end position="214"/>
    </location>
</feature>
<dbReference type="Pfam" id="PF00571">
    <property type="entry name" value="CBS"/>
    <property type="match status" value="2"/>
</dbReference>
<comment type="caution">
    <text evidence="5">The sequence shown here is derived from an EMBL/GenBank/DDBJ whole genome shotgun (WGS) entry which is preliminary data.</text>
</comment>
<name>A0A7X0LV84_9BACI</name>
<gene>
    <name evidence="5" type="ORF">HNR53_002361</name>
</gene>
<dbReference type="RefSeq" id="WP_184526066.1">
    <property type="nucleotide sequence ID" value="NZ_JACHGK010000007.1"/>
</dbReference>
<dbReference type="EMBL" id="JACHGK010000007">
    <property type="protein sequence ID" value="MBB6445736.1"/>
    <property type="molecule type" value="Genomic_DNA"/>
</dbReference>
<dbReference type="PROSITE" id="PS51371">
    <property type="entry name" value="CBS"/>
    <property type="match status" value="2"/>
</dbReference>